<reference evidence="2 3" key="1">
    <citation type="journal article" date="2021" name="BMC Genomics">
        <title>Datura genome reveals duplications of psychoactive alkaloid biosynthetic genes and high mutation rate following tissue culture.</title>
        <authorList>
            <person name="Rajewski A."/>
            <person name="Carter-House D."/>
            <person name="Stajich J."/>
            <person name="Litt A."/>
        </authorList>
    </citation>
    <scope>NUCLEOTIDE SEQUENCE [LARGE SCALE GENOMIC DNA]</scope>
    <source>
        <strain evidence="2">AR-01</strain>
    </source>
</reference>
<feature type="signal peptide" evidence="1">
    <location>
        <begin position="1"/>
        <end position="15"/>
    </location>
</feature>
<keyword evidence="1" id="KW-0732">Signal</keyword>
<feature type="chain" id="PRO_5046073156" evidence="1">
    <location>
        <begin position="16"/>
        <end position="165"/>
    </location>
</feature>
<protein>
    <submittedName>
        <fullName evidence="2">Uncharacterized protein</fullName>
    </submittedName>
</protein>
<evidence type="ECO:0000313" key="2">
    <source>
        <dbReference type="EMBL" id="MCE3049226.1"/>
    </source>
</evidence>
<dbReference type="Proteomes" id="UP000823775">
    <property type="component" value="Unassembled WGS sequence"/>
</dbReference>
<keyword evidence="3" id="KW-1185">Reference proteome</keyword>
<evidence type="ECO:0000256" key="1">
    <source>
        <dbReference type="SAM" id="SignalP"/>
    </source>
</evidence>
<gene>
    <name evidence="2" type="ORF">HAX54_044418</name>
</gene>
<comment type="caution">
    <text evidence="2">The sequence shown here is derived from an EMBL/GenBank/DDBJ whole genome shotgun (WGS) entry which is preliminary data.</text>
</comment>
<evidence type="ECO:0000313" key="3">
    <source>
        <dbReference type="Proteomes" id="UP000823775"/>
    </source>
</evidence>
<accession>A0ABS8WGZ3</accession>
<dbReference type="EMBL" id="JACEIK010006768">
    <property type="protein sequence ID" value="MCE3049226.1"/>
    <property type="molecule type" value="Genomic_DNA"/>
</dbReference>
<proteinExistence type="predicted"/>
<name>A0ABS8WGZ3_DATST</name>
<organism evidence="2 3">
    <name type="scientific">Datura stramonium</name>
    <name type="common">Jimsonweed</name>
    <name type="synonym">Common thornapple</name>
    <dbReference type="NCBI Taxonomy" id="4076"/>
    <lineage>
        <taxon>Eukaryota</taxon>
        <taxon>Viridiplantae</taxon>
        <taxon>Streptophyta</taxon>
        <taxon>Embryophyta</taxon>
        <taxon>Tracheophyta</taxon>
        <taxon>Spermatophyta</taxon>
        <taxon>Magnoliopsida</taxon>
        <taxon>eudicotyledons</taxon>
        <taxon>Gunneridae</taxon>
        <taxon>Pentapetalae</taxon>
        <taxon>asterids</taxon>
        <taxon>lamiids</taxon>
        <taxon>Solanales</taxon>
        <taxon>Solanaceae</taxon>
        <taxon>Solanoideae</taxon>
        <taxon>Datureae</taxon>
        <taxon>Datura</taxon>
    </lineage>
</organism>
<sequence>MVVAILMFGFPLNMGVIIADGMNSRAVKLSTSLPFQCLITQLCREAHVLILAGIDVEIPATKKYDLEKSKDKIRYLLKLHKLVIEVFRSSGQSARVAYATTTPLEQLQGWSLLAIAITATSESYAILHTHINDMEAQANDRLKDLTVPDLAKFIAELKKAQDDIC</sequence>